<keyword evidence="2" id="KW-1185">Reference proteome</keyword>
<evidence type="ECO:0000313" key="1">
    <source>
        <dbReference type="EMBL" id="MPY41578.1"/>
    </source>
</evidence>
<comment type="caution">
    <text evidence="1">The sequence shown here is derived from an EMBL/GenBank/DDBJ whole genome shotgun (WGS) entry which is preliminary data.</text>
</comment>
<proteinExistence type="predicted"/>
<evidence type="ECO:0000313" key="2">
    <source>
        <dbReference type="Proteomes" id="UP000326979"/>
    </source>
</evidence>
<accession>A0A5N8W5F7</accession>
<protein>
    <submittedName>
        <fullName evidence="1">Uncharacterized protein</fullName>
    </submittedName>
</protein>
<dbReference type="RefSeq" id="WP_152785158.1">
    <property type="nucleotide sequence ID" value="NZ_BAABEQ010000004.1"/>
</dbReference>
<dbReference type="AlphaFoldDB" id="A0A5N8W5F7"/>
<gene>
    <name evidence="1" type="ORF">FNH04_17150</name>
</gene>
<sequence length="139" mass="15132">MSTQDRPDIAQDKDTRFVRAIHGCHLFDDVCRRLVRLPALPGPASREITSPSPVAMKHALSAAYRFSGSTQPMPVFGSQTNIIELRLPVALMGSVRRPVHVIMIGAGISIPAKHGAALFSARPSHARTIESQQRANSKE</sequence>
<dbReference type="Proteomes" id="UP000326979">
    <property type="component" value="Unassembled WGS sequence"/>
</dbReference>
<reference evidence="1 2" key="1">
    <citation type="submission" date="2019-07" db="EMBL/GenBank/DDBJ databases">
        <title>New species of Amycolatopsis and Streptomyces.</title>
        <authorList>
            <person name="Duangmal K."/>
            <person name="Teo W.F.A."/>
            <person name="Lipun K."/>
        </authorList>
    </citation>
    <scope>NUCLEOTIDE SEQUENCE [LARGE SCALE GENOMIC DNA]</scope>
    <source>
        <strain evidence="1 2">TISTR 2346</strain>
    </source>
</reference>
<dbReference type="EMBL" id="VJZE01000103">
    <property type="protein sequence ID" value="MPY41578.1"/>
    <property type="molecule type" value="Genomic_DNA"/>
</dbReference>
<name>A0A5N8W5F7_9ACTN</name>
<organism evidence="1 2">
    <name type="scientific">Streptomyces phyllanthi</name>
    <dbReference type="NCBI Taxonomy" id="1803180"/>
    <lineage>
        <taxon>Bacteria</taxon>
        <taxon>Bacillati</taxon>
        <taxon>Actinomycetota</taxon>
        <taxon>Actinomycetes</taxon>
        <taxon>Kitasatosporales</taxon>
        <taxon>Streptomycetaceae</taxon>
        <taxon>Streptomyces</taxon>
    </lineage>
</organism>